<evidence type="ECO:0000313" key="2">
    <source>
        <dbReference type="EMBL" id="KAL3618622.1"/>
    </source>
</evidence>
<keyword evidence="3" id="KW-1185">Reference proteome</keyword>
<feature type="repeat" description="WD" evidence="1">
    <location>
        <begin position="7"/>
        <end position="19"/>
    </location>
</feature>
<organism evidence="2 3">
    <name type="scientific">Castilleja foliolosa</name>
    <dbReference type="NCBI Taxonomy" id="1961234"/>
    <lineage>
        <taxon>Eukaryota</taxon>
        <taxon>Viridiplantae</taxon>
        <taxon>Streptophyta</taxon>
        <taxon>Embryophyta</taxon>
        <taxon>Tracheophyta</taxon>
        <taxon>Spermatophyta</taxon>
        <taxon>Magnoliopsida</taxon>
        <taxon>eudicotyledons</taxon>
        <taxon>Gunneridae</taxon>
        <taxon>Pentapetalae</taxon>
        <taxon>asterids</taxon>
        <taxon>lamiids</taxon>
        <taxon>Lamiales</taxon>
        <taxon>Orobanchaceae</taxon>
        <taxon>Pedicularideae</taxon>
        <taxon>Castillejinae</taxon>
        <taxon>Castilleja</taxon>
    </lineage>
</organism>
<dbReference type="InterPro" id="IPR036322">
    <property type="entry name" value="WD40_repeat_dom_sf"/>
</dbReference>
<sequence length="45" mass="5060">MANNIKGSKDGTVKIWDLRAPGYQREYESRAAVNTVVLQPNQLLN</sequence>
<dbReference type="Proteomes" id="UP001632038">
    <property type="component" value="Unassembled WGS sequence"/>
</dbReference>
<comment type="caution">
    <text evidence="2">The sequence shown here is derived from an EMBL/GenBank/DDBJ whole genome shotgun (WGS) entry which is preliminary data.</text>
</comment>
<dbReference type="InterPro" id="IPR001680">
    <property type="entry name" value="WD40_rpt"/>
</dbReference>
<dbReference type="Gene3D" id="2.130.10.10">
    <property type="entry name" value="YVTN repeat-like/Quinoprotein amine dehydrogenase"/>
    <property type="match status" value="1"/>
</dbReference>
<dbReference type="PROSITE" id="PS50082">
    <property type="entry name" value="WD_REPEATS_2"/>
    <property type="match status" value="1"/>
</dbReference>
<dbReference type="SUPFAM" id="SSF50978">
    <property type="entry name" value="WD40 repeat-like"/>
    <property type="match status" value="1"/>
</dbReference>
<reference evidence="3" key="1">
    <citation type="journal article" date="2024" name="IScience">
        <title>Strigolactones Initiate the Formation of Haustorium-like Structures in Castilleja.</title>
        <authorList>
            <person name="Buerger M."/>
            <person name="Peterson D."/>
            <person name="Chory J."/>
        </authorList>
    </citation>
    <scope>NUCLEOTIDE SEQUENCE [LARGE SCALE GENOMIC DNA]</scope>
</reference>
<proteinExistence type="predicted"/>
<evidence type="ECO:0000313" key="3">
    <source>
        <dbReference type="Proteomes" id="UP001632038"/>
    </source>
</evidence>
<gene>
    <name evidence="2" type="primary">LST81</name>
    <name evidence="2" type="ORF">CASFOL_037704</name>
</gene>
<dbReference type="InterPro" id="IPR015943">
    <property type="entry name" value="WD40/YVTN_repeat-like_dom_sf"/>
</dbReference>
<evidence type="ECO:0000256" key="1">
    <source>
        <dbReference type="PROSITE-ProRule" id="PRU00221"/>
    </source>
</evidence>
<dbReference type="EMBL" id="JAVIJP010000080">
    <property type="protein sequence ID" value="KAL3618622.1"/>
    <property type="molecule type" value="Genomic_DNA"/>
</dbReference>
<name>A0ABD3BMX3_9LAMI</name>
<accession>A0ABD3BMX3</accession>
<dbReference type="AlphaFoldDB" id="A0ABD3BMX3"/>
<keyword evidence="1" id="KW-0853">WD repeat</keyword>
<protein>
    <submittedName>
        <fullName evidence="2">Target of rapamycin complex subunit LST8-1</fullName>
    </submittedName>
</protein>